<dbReference type="Pfam" id="PF18962">
    <property type="entry name" value="Por_Secre_tail"/>
    <property type="match status" value="1"/>
</dbReference>
<dbReference type="Proteomes" id="UP001597369">
    <property type="component" value="Unassembled WGS sequence"/>
</dbReference>
<dbReference type="CDD" id="cd04818">
    <property type="entry name" value="PA_subtilisin_1"/>
    <property type="match status" value="1"/>
</dbReference>
<comment type="similarity">
    <text evidence="3">Belongs to the peptidase M36 family.</text>
</comment>
<dbReference type="InterPro" id="IPR001842">
    <property type="entry name" value="Peptidase_M36"/>
</dbReference>
<evidence type="ECO:0000313" key="14">
    <source>
        <dbReference type="EMBL" id="MFD2068499.1"/>
    </source>
</evidence>
<evidence type="ECO:0000256" key="11">
    <source>
        <dbReference type="ARBA" id="ARBA00023145"/>
    </source>
</evidence>
<dbReference type="InterPro" id="IPR046450">
    <property type="entry name" value="PA_dom_sf"/>
</dbReference>
<evidence type="ECO:0000256" key="9">
    <source>
        <dbReference type="ARBA" id="ARBA00022833"/>
    </source>
</evidence>
<evidence type="ECO:0000256" key="10">
    <source>
        <dbReference type="ARBA" id="ARBA00023049"/>
    </source>
</evidence>
<dbReference type="CDD" id="cd00146">
    <property type="entry name" value="PKD"/>
    <property type="match status" value="1"/>
</dbReference>
<name>A0ABW4X0I2_9BACT</name>
<sequence>MKKLLPSFSKLALAAVLLLGSYDSFSQGISPKKKYFLEKKAVPQAAVNHLRSNKLKLNLSDADLTELKLSDEALTRHSGMRHLYLQQAYQGIEIYGAVTNINISRDNQVVSMGNRFHRELSKKVKSTAPQLAAEAAVAAAAKHLNLSIKESLSVKERGHSQNKEVLFTTGGISLEPIPAKLVYQPMEDGSLVLAWEISIYELDALNWWNIRVDANTGKVLDKDNMVVHCQFDNNGANDIALHSSHSHTVEANTTAASSAAFSSNAYNVFALPSESPSHGPRIYVTTDAADKAASPYGWHTTQESKNPEFTITRGNNVHAYEDPDNNNNRYNNNYSPDGGSSLLFDYPVDFKKQPENYRDAAVANLFYTNNIMHDVWYQYGFDEASGNFQVNNYGRGGAGGDYVMAEAQDSRNITSTRNNANFSTPRDGSRPRMQMYLWSGSPDADMFRVTSPATIAGSYPTLEAAFGKPLSPTPVTGKLVLANEQAGCSAFSNADAIKGNIAVVYRGTCAFVDKVQFAEAAGAIAVVVVNNSPGAPITMGGTPTKEINISSVMISQEDGTVVRALLDEAKDVIVSLKNDGSSPEIDGDFDNGIIAHEYGHGISIRLTGGPNNVACLNNAEQGGEGWSDWFGLMITMQPGDKSEKARGIGTYAQGQSTTGQGIRPAPYSTSFAINSYTYGATNNTSLAAPHGVGFVWATMLWDLTWAMVDQYGFDKDVYYGKGGNNMAMQLVIDGLKLQPCSPGFVDARDAILAADVQNYGGANQELIWKVFANRGLGYSADQGSSASRTDQLEAFDLPPVYACNAPVITVKPTSNVFTGGDVNTIYLGYGAQSVQLEASGSNSYSWSPANGLSNTNVANPVFTPKAAGSYNLTVTATNTEDCSKSATVTITVIDVRCGKKNDKVLVCHNGKSNCISSSAVAAHLTHGDVLGDCNSSIATAGFSDLSDESVADGLLLTAYPNPAGSYTNLEFTMVQDGKFKLEIRDIRGAVVSVLTEDEGKAGESYSYTFDRGNLAGGIYIARLVTDHDIKFVKIVLDK</sequence>
<organism evidence="14 15">
    <name type="scientific">Pontibacter silvestris</name>
    <dbReference type="NCBI Taxonomy" id="2305183"/>
    <lineage>
        <taxon>Bacteria</taxon>
        <taxon>Pseudomonadati</taxon>
        <taxon>Bacteroidota</taxon>
        <taxon>Cytophagia</taxon>
        <taxon>Cytophagales</taxon>
        <taxon>Hymenobacteraceae</taxon>
        <taxon>Pontibacter</taxon>
    </lineage>
</organism>
<reference evidence="15" key="1">
    <citation type="journal article" date="2019" name="Int. J. Syst. Evol. Microbiol.">
        <title>The Global Catalogue of Microorganisms (GCM) 10K type strain sequencing project: providing services to taxonomists for standard genome sequencing and annotation.</title>
        <authorList>
            <consortium name="The Broad Institute Genomics Platform"/>
            <consortium name="The Broad Institute Genome Sequencing Center for Infectious Disease"/>
            <person name="Wu L."/>
            <person name="Ma J."/>
        </authorList>
    </citation>
    <scope>NUCLEOTIDE SEQUENCE [LARGE SCALE GENOMIC DNA]</scope>
    <source>
        <strain evidence="15">JCM 16545</strain>
    </source>
</reference>
<dbReference type="NCBIfam" id="TIGR04183">
    <property type="entry name" value="Por_Secre_tail"/>
    <property type="match status" value="1"/>
</dbReference>
<dbReference type="InterPro" id="IPR003137">
    <property type="entry name" value="PA_domain"/>
</dbReference>
<feature type="chain" id="PRO_5045969072" evidence="12">
    <location>
        <begin position="27"/>
        <end position="1038"/>
    </location>
</feature>
<comment type="subcellular location">
    <subcellularLocation>
        <location evidence="2">Secreted</location>
    </subcellularLocation>
</comment>
<evidence type="ECO:0000256" key="5">
    <source>
        <dbReference type="ARBA" id="ARBA00022670"/>
    </source>
</evidence>
<dbReference type="SUPFAM" id="SSF49299">
    <property type="entry name" value="PKD domain"/>
    <property type="match status" value="1"/>
</dbReference>
<dbReference type="SUPFAM" id="SSF55486">
    <property type="entry name" value="Metalloproteases ('zincins'), catalytic domain"/>
    <property type="match status" value="1"/>
</dbReference>
<keyword evidence="9" id="KW-0862">Zinc</keyword>
<dbReference type="InterPro" id="IPR011096">
    <property type="entry name" value="FTP_domain"/>
</dbReference>
<evidence type="ECO:0000256" key="6">
    <source>
        <dbReference type="ARBA" id="ARBA00022723"/>
    </source>
</evidence>
<keyword evidence="5" id="KW-0645">Protease</keyword>
<dbReference type="Gene3D" id="3.50.30.30">
    <property type="match status" value="1"/>
</dbReference>
<dbReference type="InterPro" id="IPR000601">
    <property type="entry name" value="PKD_dom"/>
</dbReference>
<dbReference type="InterPro" id="IPR013783">
    <property type="entry name" value="Ig-like_fold"/>
</dbReference>
<gene>
    <name evidence="14" type="ORF">ACFSKU_16530</name>
</gene>
<evidence type="ECO:0000256" key="1">
    <source>
        <dbReference type="ARBA" id="ARBA00001947"/>
    </source>
</evidence>
<evidence type="ECO:0000259" key="13">
    <source>
        <dbReference type="PROSITE" id="PS50093"/>
    </source>
</evidence>
<dbReference type="Pfam" id="PF02225">
    <property type="entry name" value="PA"/>
    <property type="match status" value="1"/>
</dbReference>
<dbReference type="InterPro" id="IPR027268">
    <property type="entry name" value="Peptidase_M4/M1_CTD_sf"/>
</dbReference>
<dbReference type="PANTHER" id="PTHR33478:SF1">
    <property type="entry name" value="EXTRACELLULAR METALLOPROTEINASE MEP"/>
    <property type="match status" value="1"/>
</dbReference>
<dbReference type="InterPro" id="IPR050371">
    <property type="entry name" value="Fungal_virulence_M36"/>
</dbReference>
<dbReference type="SUPFAM" id="SSF52025">
    <property type="entry name" value="PA domain"/>
    <property type="match status" value="1"/>
</dbReference>
<evidence type="ECO:0000256" key="8">
    <source>
        <dbReference type="ARBA" id="ARBA00022801"/>
    </source>
</evidence>
<feature type="signal peptide" evidence="12">
    <location>
        <begin position="1"/>
        <end position="26"/>
    </location>
</feature>
<evidence type="ECO:0000256" key="3">
    <source>
        <dbReference type="ARBA" id="ARBA00006006"/>
    </source>
</evidence>
<keyword evidence="11" id="KW-0865">Zymogen</keyword>
<keyword evidence="4" id="KW-0964">Secreted</keyword>
<dbReference type="RefSeq" id="WP_229959590.1">
    <property type="nucleotide sequence ID" value="NZ_JAJJWI010000005.1"/>
</dbReference>
<keyword evidence="7 12" id="KW-0732">Signal</keyword>
<evidence type="ECO:0000256" key="2">
    <source>
        <dbReference type="ARBA" id="ARBA00004613"/>
    </source>
</evidence>
<dbReference type="EMBL" id="JBHUHV010000053">
    <property type="protein sequence ID" value="MFD2068499.1"/>
    <property type="molecule type" value="Genomic_DNA"/>
</dbReference>
<keyword evidence="15" id="KW-1185">Reference proteome</keyword>
<dbReference type="Gene3D" id="3.10.170.10">
    <property type="match status" value="1"/>
</dbReference>
<proteinExistence type="inferred from homology"/>
<dbReference type="Gene3D" id="2.60.40.10">
    <property type="entry name" value="Immunoglobulins"/>
    <property type="match status" value="1"/>
</dbReference>
<dbReference type="CDD" id="cd09596">
    <property type="entry name" value="M36"/>
    <property type="match status" value="1"/>
</dbReference>
<dbReference type="PANTHER" id="PTHR33478">
    <property type="entry name" value="EXTRACELLULAR METALLOPROTEINASE MEP"/>
    <property type="match status" value="1"/>
</dbReference>
<evidence type="ECO:0000256" key="7">
    <source>
        <dbReference type="ARBA" id="ARBA00022729"/>
    </source>
</evidence>
<dbReference type="InterPro" id="IPR035986">
    <property type="entry name" value="PKD_dom_sf"/>
</dbReference>
<protein>
    <submittedName>
        <fullName evidence="14">T9SS-dependent M36 family metallopeptidase</fullName>
    </submittedName>
</protein>
<dbReference type="Gene3D" id="1.10.390.10">
    <property type="entry name" value="Neutral Protease Domain 2"/>
    <property type="match status" value="1"/>
</dbReference>
<dbReference type="Pfam" id="PF02128">
    <property type="entry name" value="Peptidase_M36"/>
    <property type="match status" value="1"/>
</dbReference>
<keyword evidence="6" id="KW-0479">Metal-binding</keyword>
<evidence type="ECO:0000313" key="15">
    <source>
        <dbReference type="Proteomes" id="UP001597369"/>
    </source>
</evidence>
<comment type="caution">
    <text evidence="14">The sequence shown here is derived from an EMBL/GenBank/DDBJ whole genome shotgun (WGS) entry which is preliminary data.</text>
</comment>
<dbReference type="PROSITE" id="PS50093">
    <property type="entry name" value="PKD"/>
    <property type="match status" value="1"/>
</dbReference>
<keyword evidence="10" id="KW-0482">Metalloprotease</keyword>
<evidence type="ECO:0000256" key="12">
    <source>
        <dbReference type="SAM" id="SignalP"/>
    </source>
</evidence>
<feature type="domain" description="PKD" evidence="13">
    <location>
        <begin position="843"/>
        <end position="892"/>
    </location>
</feature>
<dbReference type="Pfam" id="PF07504">
    <property type="entry name" value="FTP"/>
    <property type="match status" value="1"/>
</dbReference>
<accession>A0ABW4X0I2</accession>
<comment type="cofactor">
    <cofactor evidence="1">
        <name>Zn(2+)</name>
        <dbReference type="ChEBI" id="CHEBI:29105"/>
    </cofactor>
</comment>
<keyword evidence="8" id="KW-0378">Hydrolase</keyword>
<dbReference type="NCBIfam" id="NF038113">
    <property type="entry name" value="T9SSA_dep_M36"/>
    <property type="match status" value="1"/>
</dbReference>
<evidence type="ECO:0000256" key="4">
    <source>
        <dbReference type="ARBA" id="ARBA00022525"/>
    </source>
</evidence>
<dbReference type="InterPro" id="IPR026444">
    <property type="entry name" value="Secre_tail"/>
</dbReference>